<dbReference type="InterPro" id="IPR003425">
    <property type="entry name" value="CCB3/YggT"/>
</dbReference>
<name>A0A1W1B8G5_9ZZZZ</name>
<keyword evidence="1" id="KW-1133">Transmembrane helix</keyword>
<keyword evidence="1" id="KW-0472">Membrane</keyword>
<dbReference type="Pfam" id="PF02325">
    <property type="entry name" value="CCB3_YggT"/>
    <property type="match status" value="1"/>
</dbReference>
<keyword evidence="1" id="KW-0812">Transmembrane</keyword>
<feature type="transmembrane region" description="Helical" evidence="1">
    <location>
        <begin position="61"/>
        <end position="81"/>
    </location>
</feature>
<evidence type="ECO:0000256" key="1">
    <source>
        <dbReference type="SAM" id="Phobius"/>
    </source>
</evidence>
<proteinExistence type="predicted"/>
<accession>A0A1W1B8G5</accession>
<dbReference type="PANTHER" id="PTHR33219">
    <property type="entry name" value="YLMG HOMOLOG PROTEIN 2, CHLOROPLASTIC"/>
    <property type="match status" value="1"/>
</dbReference>
<dbReference type="AlphaFoldDB" id="A0A1W1B8G5"/>
<sequence>MNALLYAIVQLIHTVINIYIWIIIISALMSFVRPDPYNQIVQAIYRLTEPAFEFVRRNIPFVVISGIDLSPIVILLSLQFIDVFLIRLVF</sequence>
<dbReference type="EMBL" id="FPHC01000001">
    <property type="protein sequence ID" value="SFV49777.1"/>
    <property type="molecule type" value="Genomic_DNA"/>
</dbReference>
<reference evidence="2" key="1">
    <citation type="submission" date="2016-10" db="EMBL/GenBank/DDBJ databases">
        <authorList>
            <person name="de Groot N.N."/>
        </authorList>
    </citation>
    <scope>NUCLEOTIDE SEQUENCE</scope>
</reference>
<gene>
    <name evidence="2" type="ORF">MNB_SV-6-456</name>
</gene>
<protein>
    <submittedName>
        <fullName evidence="2">Integral membrane protein YggT, involved in response to extracytoplasmic stress (Osmotic shock)</fullName>
    </submittedName>
</protein>
<dbReference type="PANTHER" id="PTHR33219:SF14">
    <property type="entry name" value="PROTEIN COFACTOR ASSEMBLY OF COMPLEX C SUBUNIT B CCB3, CHLOROPLASTIC-RELATED"/>
    <property type="match status" value="1"/>
</dbReference>
<dbReference type="GO" id="GO:0016020">
    <property type="term" value="C:membrane"/>
    <property type="evidence" value="ECO:0007669"/>
    <property type="project" value="InterPro"/>
</dbReference>
<evidence type="ECO:0000313" key="2">
    <source>
        <dbReference type="EMBL" id="SFV49777.1"/>
    </source>
</evidence>
<feature type="transmembrane region" description="Helical" evidence="1">
    <location>
        <begin position="6"/>
        <end position="32"/>
    </location>
</feature>
<organism evidence="2">
    <name type="scientific">hydrothermal vent metagenome</name>
    <dbReference type="NCBI Taxonomy" id="652676"/>
    <lineage>
        <taxon>unclassified sequences</taxon>
        <taxon>metagenomes</taxon>
        <taxon>ecological metagenomes</taxon>
    </lineage>
</organism>